<evidence type="ECO:0000313" key="2">
    <source>
        <dbReference type="EMBL" id="CAL4135344.1"/>
    </source>
</evidence>
<name>A0AAV2RNU5_MEGNR</name>
<comment type="caution">
    <text evidence="2">The sequence shown here is derived from an EMBL/GenBank/DDBJ whole genome shotgun (WGS) entry which is preliminary data.</text>
</comment>
<keyword evidence="3" id="KW-1185">Reference proteome</keyword>
<dbReference type="Proteomes" id="UP001497623">
    <property type="component" value="Unassembled WGS sequence"/>
</dbReference>
<evidence type="ECO:0000313" key="3">
    <source>
        <dbReference type="Proteomes" id="UP001497623"/>
    </source>
</evidence>
<sequence length="159" mass="17800">SRHESFHHSQIGEGTDEGIGMVNRVAPPGRCHRQQRGAGGNWGRREKALREGVAKWTFPAKDQHRNRNNKWREQQSWTVHTYQPAIDLDGVVPDDLRERIERLLAFPSTAEEQAGELEGNDGSEDQPDTGSETMIANGEELLEQSADNEGKRTGGSRCK</sequence>
<feature type="region of interest" description="Disordered" evidence="1">
    <location>
        <begin position="1"/>
        <end position="46"/>
    </location>
</feature>
<feature type="region of interest" description="Disordered" evidence="1">
    <location>
        <begin position="105"/>
        <end position="159"/>
    </location>
</feature>
<gene>
    <name evidence="2" type="ORF">MNOR_LOCUS27594</name>
</gene>
<accession>A0AAV2RNU5</accession>
<protein>
    <submittedName>
        <fullName evidence="2">Uncharacterized protein</fullName>
    </submittedName>
</protein>
<feature type="compositionally biased region" description="Acidic residues" evidence="1">
    <location>
        <begin position="113"/>
        <end position="127"/>
    </location>
</feature>
<dbReference type="EMBL" id="CAXKWB010029291">
    <property type="protein sequence ID" value="CAL4135344.1"/>
    <property type="molecule type" value="Genomic_DNA"/>
</dbReference>
<proteinExistence type="predicted"/>
<evidence type="ECO:0000256" key="1">
    <source>
        <dbReference type="SAM" id="MobiDB-lite"/>
    </source>
</evidence>
<organism evidence="2 3">
    <name type="scientific">Meganyctiphanes norvegica</name>
    <name type="common">Northern krill</name>
    <name type="synonym">Thysanopoda norvegica</name>
    <dbReference type="NCBI Taxonomy" id="48144"/>
    <lineage>
        <taxon>Eukaryota</taxon>
        <taxon>Metazoa</taxon>
        <taxon>Ecdysozoa</taxon>
        <taxon>Arthropoda</taxon>
        <taxon>Crustacea</taxon>
        <taxon>Multicrustacea</taxon>
        <taxon>Malacostraca</taxon>
        <taxon>Eumalacostraca</taxon>
        <taxon>Eucarida</taxon>
        <taxon>Euphausiacea</taxon>
        <taxon>Euphausiidae</taxon>
        <taxon>Meganyctiphanes</taxon>
    </lineage>
</organism>
<feature type="non-terminal residue" evidence="2">
    <location>
        <position position="1"/>
    </location>
</feature>
<reference evidence="2 3" key="1">
    <citation type="submission" date="2024-05" db="EMBL/GenBank/DDBJ databases">
        <authorList>
            <person name="Wallberg A."/>
        </authorList>
    </citation>
    <scope>NUCLEOTIDE SEQUENCE [LARGE SCALE GENOMIC DNA]</scope>
</reference>
<dbReference type="AlphaFoldDB" id="A0AAV2RNU5"/>